<dbReference type="EMBL" id="JACXVP010000003">
    <property type="protein sequence ID" value="KAG5615407.1"/>
    <property type="molecule type" value="Genomic_DNA"/>
</dbReference>
<proteinExistence type="predicted"/>
<evidence type="ECO:0000313" key="1">
    <source>
        <dbReference type="EMBL" id="KAG5615407.1"/>
    </source>
</evidence>
<evidence type="ECO:0000313" key="2">
    <source>
        <dbReference type="Proteomes" id="UP000824120"/>
    </source>
</evidence>
<name>A0A9J5ZTU9_SOLCO</name>
<keyword evidence="2" id="KW-1185">Reference proteome</keyword>
<gene>
    <name evidence="1" type="ORF">H5410_015231</name>
</gene>
<accession>A0A9J5ZTU9</accession>
<dbReference type="AlphaFoldDB" id="A0A9J5ZTU9"/>
<protein>
    <submittedName>
        <fullName evidence="1">Uncharacterized protein</fullName>
    </submittedName>
</protein>
<comment type="caution">
    <text evidence="1">The sequence shown here is derived from an EMBL/GenBank/DDBJ whole genome shotgun (WGS) entry which is preliminary data.</text>
</comment>
<organism evidence="1 2">
    <name type="scientific">Solanum commersonii</name>
    <name type="common">Commerson's wild potato</name>
    <name type="synonym">Commerson's nightshade</name>
    <dbReference type="NCBI Taxonomy" id="4109"/>
    <lineage>
        <taxon>Eukaryota</taxon>
        <taxon>Viridiplantae</taxon>
        <taxon>Streptophyta</taxon>
        <taxon>Embryophyta</taxon>
        <taxon>Tracheophyta</taxon>
        <taxon>Spermatophyta</taxon>
        <taxon>Magnoliopsida</taxon>
        <taxon>eudicotyledons</taxon>
        <taxon>Gunneridae</taxon>
        <taxon>Pentapetalae</taxon>
        <taxon>asterids</taxon>
        <taxon>lamiids</taxon>
        <taxon>Solanales</taxon>
        <taxon>Solanaceae</taxon>
        <taxon>Solanoideae</taxon>
        <taxon>Solaneae</taxon>
        <taxon>Solanum</taxon>
    </lineage>
</organism>
<sequence length="125" mass="14479">MQLGPSEELLEYGTLSGRNVRKSSQDGSANILIRRNSLWQGKKEKKVYHLVKWQEVILSKAQGGLLWRYSQDPQSLWSMVIKAIYEIEDNWITKPINSTYGVSLWMSKGIMAWSKKPSLYQSAKW</sequence>
<reference evidence="1 2" key="1">
    <citation type="submission" date="2020-09" db="EMBL/GenBank/DDBJ databases">
        <title>De no assembly of potato wild relative species, Solanum commersonii.</title>
        <authorList>
            <person name="Cho K."/>
        </authorList>
    </citation>
    <scope>NUCLEOTIDE SEQUENCE [LARGE SCALE GENOMIC DNA]</scope>
    <source>
        <strain evidence="1">LZ3.2</strain>
        <tissue evidence="1">Leaf</tissue>
    </source>
</reference>
<dbReference type="Proteomes" id="UP000824120">
    <property type="component" value="Chromosome 3"/>
</dbReference>